<accession>A0A2S9PYH3</accession>
<keyword evidence="2" id="KW-1185">Reference proteome</keyword>
<dbReference type="Proteomes" id="UP000239322">
    <property type="component" value="Unassembled WGS sequence"/>
</dbReference>
<organism evidence="1 2">
    <name type="scientific">Streptomyces solincola</name>
    <dbReference type="NCBI Taxonomy" id="2100817"/>
    <lineage>
        <taxon>Bacteria</taxon>
        <taxon>Bacillati</taxon>
        <taxon>Actinomycetota</taxon>
        <taxon>Actinomycetes</taxon>
        <taxon>Kitasatosporales</taxon>
        <taxon>Streptomycetaceae</taxon>
        <taxon>Streptomyces</taxon>
    </lineage>
</organism>
<dbReference type="AlphaFoldDB" id="A0A2S9PYH3"/>
<dbReference type="EMBL" id="PVLV01000121">
    <property type="protein sequence ID" value="PRH79387.1"/>
    <property type="molecule type" value="Genomic_DNA"/>
</dbReference>
<evidence type="ECO:0000313" key="2">
    <source>
        <dbReference type="Proteomes" id="UP000239322"/>
    </source>
</evidence>
<reference evidence="1 2" key="1">
    <citation type="submission" date="2018-03" db="EMBL/GenBank/DDBJ databases">
        <title>Novel Streptomyces sp. from soil.</title>
        <authorList>
            <person name="Tan G.Y.A."/>
            <person name="Lee Z.Y."/>
        </authorList>
    </citation>
    <scope>NUCLEOTIDE SEQUENCE [LARGE SCALE GENOMIC DNA]</scope>
    <source>
        <strain evidence="1 2">ST5x</strain>
    </source>
</reference>
<proteinExistence type="predicted"/>
<comment type="caution">
    <text evidence="1">The sequence shown here is derived from an EMBL/GenBank/DDBJ whole genome shotgun (WGS) entry which is preliminary data.</text>
</comment>
<evidence type="ECO:0000313" key="1">
    <source>
        <dbReference type="EMBL" id="PRH79387.1"/>
    </source>
</evidence>
<protein>
    <submittedName>
        <fullName evidence="1">Uncharacterized protein</fullName>
    </submittedName>
</protein>
<dbReference type="RefSeq" id="WP_105868503.1">
    <property type="nucleotide sequence ID" value="NZ_PVLV01000121.1"/>
</dbReference>
<gene>
    <name evidence="1" type="ORF">C6N75_09905</name>
</gene>
<sequence>MSVRVYAQKQRTTERARRESYEVQDSALDELIADAVKVSRKARRLSAQAEAFLIELQDDRL</sequence>
<name>A0A2S9PYH3_9ACTN</name>